<keyword evidence="4" id="KW-1185">Reference proteome</keyword>
<name>K8PFQ9_9BRAD</name>
<evidence type="ECO:0000313" key="4">
    <source>
        <dbReference type="Proteomes" id="UP000001095"/>
    </source>
</evidence>
<gene>
    <name evidence="3" type="ORF">HMPREF9696_00827</name>
</gene>
<evidence type="ECO:0000259" key="2">
    <source>
        <dbReference type="Pfam" id="PF07987"/>
    </source>
</evidence>
<dbReference type="InterPro" id="IPR036182">
    <property type="entry name" value="PCuAC_sf"/>
</dbReference>
<dbReference type="InterPro" id="IPR007410">
    <property type="entry name" value="LpqE-like"/>
</dbReference>
<sequence length="349" mass="36742">MTINIRNVQRPLTGAGLAALALLASHSIASAHITLATGEARTGTYYKAVLQVPHGCDGTATQAIRVQIPEGVINVKPMPKPGWTLNITRGAYAKSYQSHGKAVTEGPKEVVWSGGSLSDDNYDEFVFTSYLAGDFRPGQMIAFPTVQQCAKGETRWDQVAEEGQNPHSLKSPAPVLRIAADTATTGQAMDHSNMDHGKMDHGQMAAAPAGGDTYKVGDLVVVSPWTRATPGGAKIAGGYLKITNNGKSADRLTGATTAGADHVEIHEMSMTDGVMKMRPLADGLTIKPGETFELKPGGFHIMFMDIKKPLKQGDALKATLTFEKAGKVDVSFSVNALGAGAGAAPAHKH</sequence>
<feature type="chain" id="PRO_5003919960" description="YncI copper-binding domain-containing protein" evidence="1">
    <location>
        <begin position="32"/>
        <end position="349"/>
    </location>
</feature>
<dbReference type="PATRIC" id="fig|883079.3.peg.849"/>
<dbReference type="PIRSF" id="PIRSF037139">
    <property type="entry name" value="UCP037139"/>
    <property type="match status" value="1"/>
</dbReference>
<dbReference type="CDD" id="cd08545">
    <property type="entry name" value="YcnI_like"/>
    <property type="match status" value="1"/>
</dbReference>
<dbReference type="PANTHER" id="PTHR36302">
    <property type="entry name" value="BLR7088 PROTEIN"/>
    <property type="match status" value="1"/>
</dbReference>
<comment type="caution">
    <text evidence="3">The sequence shown here is derived from an EMBL/GenBank/DDBJ whole genome shotgun (WGS) entry which is preliminary data.</text>
</comment>
<dbReference type="SUPFAM" id="SSF110087">
    <property type="entry name" value="DR1885-like metal-binding protein"/>
    <property type="match status" value="1"/>
</dbReference>
<dbReference type="Gene3D" id="2.60.40.2230">
    <property type="entry name" value="Uncharacterised protein YcnI-like PF07987, DUF1775"/>
    <property type="match status" value="1"/>
</dbReference>
<dbReference type="RefSeq" id="WP_002711693.1">
    <property type="nucleotide sequence ID" value="NZ_KB375281.1"/>
</dbReference>
<dbReference type="OrthoDB" id="9796962at2"/>
<feature type="domain" description="YncI copper-binding" evidence="2">
    <location>
        <begin position="32"/>
        <end position="178"/>
    </location>
</feature>
<dbReference type="Proteomes" id="UP000001095">
    <property type="component" value="Unassembled WGS sequence"/>
</dbReference>
<dbReference type="Gene3D" id="2.60.40.1890">
    <property type="entry name" value="PCu(A)C copper chaperone"/>
    <property type="match status" value="1"/>
</dbReference>
<dbReference type="InterPro" id="IPR058248">
    <property type="entry name" value="Lxx211020-like"/>
</dbReference>
<keyword evidence="1" id="KW-0732">Signal</keyword>
<evidence type="ECO:0000313" key="3">
    <source>
        <dbReference type="EMBL" id="EKS40376.1"/>
    </source>
</evidence>
<feature type="signal peptide" evidence="1">
    <location>
        <begin position="1"/>
        <end position="31"/>
    </location>
</feature>
<evidence type="ECO:0000256" key="1">
    <source>
        <dbReference type="SAM" id="SignalP"/>
    </source>
</evidence>
<dbReference type="AlphaFoldDB" id="K8PFQ9"/>
<dbReference type="EMBL" id="AGWY01000003">
    <property type="protein sequence ID" value="EKS40376.1"/>
    <property type="molecule type" value="Genomic_DNA"/>
</dbReference>
<dbReference type="Pfam" id="PF04314">
    <property type="entry name" value="PCuAC"/>
    <property type="match status" value="1"/>
</dbReference>
<reference evidence="3 4" key="1">
    <citation type="submission" date="2012-04" db="EMBL/GenBank/DDBJ databases">
        <title>The Genome Sequence of Afipia clevelandensis ATCC 49720.</title>
        <authorList>
            <consortium name="The Broad Institute Genome Sequencing Platform"/>
            <person name="Earl A."/>
            <person name="Ward D."/>
            <person name="Feldgarden M."/>
            <person name="Gevers D."/>
            <person name="Huys G."/>
            <person name="Walker B."/>
            <person name="Young S.K."/>
            <person name="Zeng Q."/>
            <person name="Gargeya S."/>
            <person name="Fitzgerald M."/>
            <person name="Haas B."/>
            <person name="Abouelleil A."/>
            <person name="Alvarado L."/>
            <person name="Arachchi H.M."/>
            <person name="Berlin A."/>
            <person name="Chapman S.B."/>
            <person name="Goldberg J."/>
            <person name="Griggs A."/>
            <person name="Gujja S."/>
            <person name="Hansen M."/>
            <person name="Howarth C."/>
            <person name="Imamovic A."/>
            <person name="Larimer J."/>
            <person name="McCowen C."/>
            <person name="Montmayeur A."/>
            <person name="Murphy C."/>
            <person name="Neiman D."/>
            <person name="Pearson M."/>
            <person name="Priest M."/>
            <person name="Roberts A."/>
            <person name="Saif S."/>
            <person name="Shea T."/>
            <person name="Sisk P."/>
            <person name="Sykes S."/>
            <person name="Wortman J."/>
            <person name="Nusbaum C."/>
            <person name="Birren B."/>
        </authorList>
    </citation>
    <scope>NUCLEOTIDE SEQUENCE [LARGE SCALE GENOMIC DNA]</scope>
    <source>
        <strain evidence="3 4">ATCC 49720</strain>
    </source>
</reference>
<protein>
    <recommendedName>
        <fullName evidence="2">YncI copper-binding domain-containing protein</fullName>
    </recommendedName>
</protein>
<proteinExistence type="predicted"/>
<accession>K8PFQ9</accession>
<dbReference type="InterPro" id="IPR012533">
    <property type="entry name" value="YcnI-copper_dom"/>
</dbReference>
<organism evidence="3 4">
    <name type="scientific">Afipia clevelandensis ATCC 49720</name>
    <dbReference type="NCBI Taxonomy" id="883079"/>
    <lineage>
        <taxon>Bacteria</taxon>
        <taxon>Pseudomonadati</taxon>
        <taxon>Pseudomonadota</taxon>
        <taxon>Alphaproteobacteria</taxon>
        <taxon>Hyphomicrobiales</taxon>
        <taxon>Nitrobacteraceae</taxon>
        <taxon>Afipia</taxon>
    </lineage>
</organism>
<dbReference type="Pfam" id="PF07987">
    <property type="entry name" value="DUF1775"/>
    <property type="match status" value="1"/>
</dbReference>
<dbReference type="InterPro" id="IPR038507">
    <property type="entry name" value="YcnI-like_sf"/>
</dbReference>
<dbReference type="HOGENOM" id="CLU_893753_0_0_5"/>
<dbReference type="InterPro" id="IPR021174">
    <property type="entry name" value="UCP037139"/>
</dbReference>
<dbReference type="PANTHER" id="PTHR36302:SF1">
    <property type="entry name" value="COPPER CHAPERONE PCU(A)C"/>
    <property type="match status" value="1"/>
</dbReference>